<protein>
    <submittedName>
        <fullName evidence="2">Uncharacterized protein</fullName>
    </submittedName>
</protein>
<dbReference type="AlphaFoldDB" id="A0A2N5S0K2"/>
<feature type="region of interest" description="Disordered" evidence="1">
    <location>
        <begin position="45"/>
        <end position="77"/>
    </location>
</feature>
<evidence type="ECO:0000313" key="2">
    <source>
        <dbReference type="EMBL" id="PLW06749.1"/>
    </source>
</evidence>
<evidence type="ECO:0000256" key="1">
    <source>
        <dbReference type="SAM" id="MobiDB-lite"/>
    </source>
</evidence>
<dbReference type="Proteomes" id="UP000235388">
    <property type="component" value="Unassembled WGS sequence"/>
</dbReference>
<comment type="caution">
    <text evidence="2">The sequence shown here is derived from an EMBL/GenBank/DDBJ whole genome shotgun (WGS) entry which is preliminary data.</text>
</comment>
<sequence>MTPELRHLSDKVLYIGDIISALNLDPKRFLTAFLKDKTKEITCRPKHARKIPGRAGLGQTPPNQDPTQTSLANGLPAGLEHTVPMGCPWAAHGPGHCGAGLARITQVDAVDCCIPQTSGRGR</sequence>
<name>A0A2N5S0K2_9BASI</name>
<accession>A0A2N5S0K2</accession>
<feature type="compositionally biased region" description="Polar residues" evidence="1">
    <location>
        <begin position="60"/>
        <end position="72"/>
    </location>
</feature>
<organism evidence="2 3">
    <name type="scientific">Puccinia coronata f. sp. avenae</name>
    <dbReference type="NCBI Taxonomy" id="200324"/>
    <lineage>
        <taxon>Eukaryota</taxon>
        <taxon>Fungi</taxon>
        <taxon>Dikarya</taxon>
        <taxon>Basidiomycota</taxon>
        <taxon>Pucciniomycotina</taxon>
        <taxon>Pucciniomycetes</taxon>
        <taxon>Pucciniales</taxon>
        <taxon>Pucciniaceae</taxon>
        <taxon>Puccinia</taxon>
    </lineage>
</organism>
<reference evidence="2 3" key="1">
    <citation type="submission" date="2017-11" db="EMBL/GenBank/DDBJ databases">
        <title>De novo assembly and phasing of dikaryotic genomes from two isolates of Puccinia coronata f. sp. avenae, the causal agent of oat crown rust.</title>
        <authorList>
            <person name="Miller M.E."/>
            <person name="Zhang Y."/>
            <person name="Omidvar V."/>
            <person name="Sperschneider J."/>
            <person name="Schwessinger B."/>
            <person name="Raley C."/>
            <person name="Palmer J.M."/>
            <person name="Garnica D."/>
            <person name="Upadhyaya N."/>
            <person name="Rathjen J."/>
            <person name="Taylor J.M."/>
            <person name="Park R.F."/>
            <person name="Dodds P.N."/>
            <person name="Hirsch C.D."/>
            <person name="Kianian S.F."/>
            <person name="Figueroa M."/>
        </authorList>
    </citation>
    <scope>NUCLEOTIDE SEQUENCE [LARGE SCALE GENOMIC DNA]</scope>
    <source>
        <strain evidence="2">12NC29</strain>
    </source>
</reference>
<gene>
    <name evidence="2" type="ORF">PCANC_27588</name>
</gene>
<proteinExistence type="predicted"/>
<evidence type="ECO:0000313" key="3">
    <source>
        <dbReference type="Proteomes" id="UP000235388"/>
    </source>
</evidence>
<keyword evidence="3" id="KW-1185">Reference proteome</keyword>
<dbReference type="EMBL" id="PGCJ01001286">
    <property type="protein sequence ID" value="PLW06749.1"/>
    <property type="molecule type" value="Genomic_DNA"/>
</dbReference>